<evidence type="ECO:0000313" key="1">
    <source>
        <dbReference type="EMBL" id="MCZ4223489.1"/>
    </source>
</evidence>
<reference evidence="1" key="1">
    <citation type="submission" date="2022-12" db="EMBL/GenBank/DDBJ databases">
        <title>Genome sequence of SJ11.</title>
        <authorList>
            <person name="Woo H."/>
        </authorList>
    </citation>
    <scope>NUCLEOTIDE SEQUENCE</scope>
    <source>
        <strain evidence="1">SJ11</strain>
    </source>
</reference>
<evidence type="ECO:0000313" key="2">
    <source>
        <dbReference type="Proteomes" id="UP001144341"/>
    </source>
</evidence>
<evidence type="ECO:0008006" key="3">
    <source>
        <dbReference type="Google" id="ProtNLM"/>
    </source>
</evidence>
<organism evidence="1 2">
    <name type="scientific">Pedobacter rhodius</name>
    <dbReference type="NCBI Taxonomy" id="3004098"/>
    <lineage>
        <taxon>Bacteria</taxon>
        <taxon>Pseudomonadati</taxon>
        <taxon>Bacteroidota</taxon>
        <taxon>Sphingobacteriia</taxon>
        <taxon>Sphingobacteriales</taxon>
        <taxon>Sphingobacteriaceae</taxon>
        <taxon>Pedobacter</taxon>
    </lineage>
</organism>
<dbReference type="RefSeq" id="WP_269415281.1">
    <property type="nucleotide sequence ID" value="NZ_JAPWGL010000002.1"/>
</dbReference>
<comment type="caution">
    <text evidence="1">The sequence shown here is derived from an EMBL/GenBank/DDBJ whole genome shotgun (WGS) entry which is preliminary data.</text>
</comment>
<name>A0ABT4KX56_9SPHI</name>
<gene>
    <name evidence="1" type="ORF">O0931_09285</name>
</gene>
<sequence length="237" mass="27797">MTEQEYFKIRSDLILNQIELLESTRGKIKDYIEELKDTTSWDIDKDVRINILNQINAIMSVNIMNMCFNVQYVNNHSFQVQHFKTETFKDADMMFIAYLTMNKNGFVYNLSAIIERYLRIVILEFDSTIDITKGIYSIKKKLFSFLGISKDSDEWNGLKLLSSIRNTIHNNGIHLSKNDEEILYRESVHPFINNRPHISASYNNLNNIITDLLSLIKMINNFPLIKSKDIFIDYSTN</sequence>
<keyword evidence="2" id="KW-1185">Reference proteome</keyword>
<accession>A0ABT4KX56</accession>
<protein>
    <recommendedName>
        <fullName evidence="3">Cthe-2314-like HEPN domain-containing protein</fullName>
    </recommendedName>
</protein>
<proteinExistence type="predicted"/>
<dbReference type="EMBL" id="JAPWGL010000002">
    <property type="protein sequence ID" value="MCZ4223489.1"/>
    <property type="molecule type" value="Genomic_DNA"/>
</dbReference>
<dbReference type="Proteomes" id="UP001144341">
    <property type="component" value="Unassembled WGS sequence"/>
</dbReference>